<gene>
    <name evidence="2" type="ORF">ACFOUR_04200</name>
</gene>
<protein>
    <submittedName>
        <fullName evidence="2">Zinc-ribbon domain-containing protein</fullName>
    </submittedName>
</protein>
<accession>A0ABD5NLA8</accession>
<dbReference type="InterPro" id="IPR059113">
    <property type="entry name" value="Znf_ribbon"/>
</dbReference>
<dbReference type="AlphaFoldDB" id="A0ABD5NLA8"/>
<dbReference type="EMBL" id="JBHSAQ010000002">
    <property type="protein sequence ID" value="MFC3957575.1"/>
    <property type="molecule type" value="Genomic_DNA"/>
</dbReference>
<proteinExistence type="predicted"/>
<name>A0ABD5NLA8_9EURY</name>
<comment type="caution">
    <text evidence="2">The sequence shown here is derived from an EMBL/GenBank/DDBJ whole genome shotgun (WGS) entry which is preliminary data.</text>
</comment>
<evidence type="ECO:0000259" key="1">
    <source>
        <dbReference type="Pfam" id="PF13248"/>
    </source>
</evidence>
<feature type="domain" description="Putative zinc-ribbon" evidence="1">
    <location>
        <begin position="82"/>
        <end position="102"/>
    </location>
</feature>
<evidence type="ECO:0000313" key="2">
    <source>
        <dbReference type="EMBL" id="MFC3957575.1"/>
    </source>
</evidence>
<keyword evidence="3" id="KW-1185">Reference proteome</keyword>
<dbReference type="Proteomes" id="UP001595846">
    <property type="component" value="Unassembled WGS sequence"/>
</dbReference>
<reference evidence="2 3" key="1">
    <citation type="journal article" date="2019" name="Int. J. Syst. Evol. Microbiol.">
        <title>The Global Catalogue of Microorganisms (GCM) 10K type strain sequencing project: providing services to taxonomists for standard genome sequencing and annotation.</title>
        <authorList>
            <consortium name="The Broad Institute Genomics Platform"/>
            <consortium name="The Broad Institute Genome Sequencing Center for Infectious Disease"/>
            <person name="Wu L."/>
            <person name="Ma J."/>
        </authorList>
    </citation>
    <scope>NUCLEOTIDE SEQUENCE [LARGE SCALE GENOMIC DNA]</scope>
    <source>
        <strain evidence="2 3">IBRC-M 10256</strain>
    </source>
</reference>
<evidence type="ECO:0000313" key="3">
    <source>
        <dbReference type="Proteomes" id="UP001595846"/>
    </source>
</evidence>
<sequence length="111" mass="12408">MGDALLEPDEIEEKIAENPDPYIDLFLESGDRYIRVLLLTVMKNCCSEPQWERTVSKIERRIEEKQAVTSTVEDDGDASAGYCPQCGTSVDRDDRFCRQCGEALEAGEADG</sequence>
<dbReference type="GeneID" id="73902943"/>
<organism evidence="2 3">
    <name type="scientific">Halovivax cerinus</name>
    <dbReference type="NCBI Taxonomy" id="1487865"/>
    <lineage>
        <taxon>Archaea</taxon>
        <taxon>Methanobacteriati</taxon>
        <taxon>Methanobacteriota</taxon>
        <taxon>Stenosarchaea group</taxon>
        <taxon>Halobacteria</taxon>
        <taxon>Halobacteriales</taxon>
        <taxon>Natrialbaceae</taxon>
        <taxon>Halovivax</taxon>
    </lineage>
</organism>
<dbReference type="RefSeq" id="WP_256533803.1">
    <property type="nucleotide sequence ID" value="NZ_CP101824.1"/>
</dbReference>
<dbReference type="Pfam" id="PF13248">
    <property type="entry name" value="Zn_ribbon_3"/>
    <property type="match status" value="1"/>
</dbReference>